<gene>
    <name evidence="3" type="ORF">BDD14_4091</name>
</gene>
<dbReference type="Pfam" id="PF04972">
    <property type="entry name" value="BON"/>
    <property type="match status" value="1"/>
</dbReference>
<evidence type="ECO:0000313" key="4">
    <source>
        <dbReference type="Proteomes" id="UP000292958"/>
    </source>
</evidence>
<name>A0A4Q7YYZ8_9BACT</name>
<evidence type="ECO:0000259" key="2">
    <source>
        <dbReference type="PROSITE" id="PS50914"/>
    </source>
</evidence>
<dbReference type="InterPro" id="IPR007055">
    <property type="entry name" value="BON_dom"/>
</dbReference>
<dbReference type="Proteomes" id="UP000292958">
    <property type="component" value="Unassembled WGS sequence"/>
</dbReference>
<organism evidence="3 4">
    <name type="scientific">Edaphobacter modestus</name>
    <dbReference type="NCBI Taxonomy" id="388466"/>
    <lineage>
        <taxon>Bacteria</taxon>
        <taxon>Pseudomonadati</taxon>
        <taxon>Acidobacteriota</taxon>
        <taxon>Terriglobia</taxon>
        <taxon>Terriglobales</taxon>
        <taxon>Acidobacteriaceae</taxon>
        <taxon>Edaphobacter</taxon>
    </lineage>
</organism>
<feature type="region of interest" description="Disordered" evidence="1">
    <location>
        <begin position="80"/>
        <end position="111"/>
    </location>
</feature>
<proteinExistence type="predicted"/>
<feature type="domain" description="BON" evidence="2">
    <location>
        <begin position="111"/>
        <end position="181"/>
    </location>
</feature>
<reference evidence="3 4" key="1">
    <citation type="submission" date="2019-02" db="EMBL/GenBank/DDBJ databases">
        <title>Genomic Encyclopedia of Archaeal and Bacterial Type Strains, Phase II (KMG-II): from individual species to whole genera.</title>
        <authorList>
            <person name="Goeker M."/>
        </authorList>
    </citation>
    <scope>NUCLEOTIDE SEQUENCE [LARGE SCALE GENOMIC DNA]</scope>
    <source>
        <strain evidence="3 4">DSM 18101</strain>
    </source>
</reference>
<protein>
    <submittedName>
        <fullName evidence="3">BON domain-containing protein</fullName>
    </submittedName>
</protein>
<dbReference type="EMBL" id="SHKW01000001">
    <property type="protein sequence ID" value="RZU42501.1"/>
    <property type="molecule type" value="Genomic_DNA"/>
</dbReference>
<comment type="caution">
    <text evidence="3">The sequence shown here is derived from an EMBL/GenBank/DDBJ whole genome shotgun (WGS) entry which is preliminary data.</text>
</comment>
<evidence type="ECO:0000313" key="3">
    <source>
        <dbReference type="EMBL" id="RZU42501.1"/>
    </source>
</evidence>
<sequence length="181" mass="19408">MPLPSIHPWDNSSTSVFITATNCDNGTEQVIPARSAARQFGTFVFRKGNLLMISNRFTPAALAATAFLCFLGAANSPHSLAQTTPTQTAPDNSTQNQNQSKTADDQTNAKADLDTTAQIRKSIMADKGLSTYAHNVKIITKNGTVTLKGPVNSEDEKQKVMSYASSVVSADKVTDKITVKQ</sequence>
<accession>A0A4Q7YYZ8</accession>
<evidence type="ECO:0000256" key="1">
    <source>
        <dbReference type="SAM" id="MobiDB-lite"/>
    </source>
</evidence>
<dbReference type="Gene3D" id="3.30.1340.30">
    <property type="match status" value="1"/>
</dbReference>
<dbReference type="AlphaFoldDB" id="A0A4Q7YYZ8"/>
<keyword evidence="4" id="KW-1185">Reference proteome</keyword>
<dbReference type="PROSITE" id="PS50914">
    <property type="entry name" value="BON"/>
    <property type="match status" value="1"/>
</dbReference>